<dbReference type="HOGENOM" id="CLU_001305_0_1_1"/>
<gene>
    <name evidence="4" type="ORF">PILCRDRAFT_77986</name>
</gene>
<dbReference type="Pfam" id="PF13374">
    <property type="entry name" value="TPR_10"/>
    <property type="match status" value="2"/>
</dbReference>
<keyword evidence="5" id="KW-1185">Reference proteome</keyword>
<dbReference type="Pfam" id="PF12770">
    <property type="entry name" value="CHAT"/>
    <property type="match status" value="1"/>
</dbReference>
<dbReference type="EMBL" id="KN833036">
    <property type="protein sequence ID" value="KIM76316.1"/>
    <property type="molecule type" value="Genomic_DNA"/>
</dbReference>
<reference evidence="5" key="2">
    <citation type="submission" date="2015-01" db="EMBL/GenBank/DDBJ databases">
        <title>Evolutionary Origins and Diversification of the Mycorrhizal Mutualists.</title>
        <authorList>
            <consortium name="DOE Joint Genome Institute"/>
            <consortium name="Mycorrhizal Genomics Consortium"/>
            <person name="Kohler A."/>
            <person name="Kuo A."/>
            <person name="Nagy L.G."/>
            <person name="Floudas D."/>
            <person name="Copeland A."/>
            <person name="Barry K.W."/>
            <person name="Cichocki N."/>
            <person name="Veneault-Fourrey C."/>
            <person name="LaButti K."/>
            <person name="Lindquist E.A."/>
            <person name="Lipzen A."/>
            <person name="Lundell T."/>
            <person name="Morin E."/>
            <person name="Murat C."/>
            <person name="Riley R."/>
            <person name="Ohm R."/>
            <person name="Sun H."/>
            <person name="Tunlid A."/>
            <person name="Henrissat B."/>
            <person name="Grigoriev I.V."/>
            <person name="Hibbett D.S."/>
            <person name="Martin F."/>
        </authorList>
    </citation>
    <scope>NUCLEOTIDE SEQUENCE [LARGE SCALE GENOMIC DNA]</scope>
    <source>
        <strain evidence="5">F 1598</strain>
    </source>
</reference>
<sequence>MINECAVLLSVILTCIFKNNVVDVLKQSPRRVDVKKAIGLFRDGLELLPIHHPYRLPACGSVANALYTDFEQSGEREGLDEAISLYQDTLELRPADHRDRSNSLNNLAVSLTTRFEQSGEWEDLDEAISLHRDALELFPAGHPNRSASLNNLAVSLTTRFEQSGEREDLDEAISLHRDALELFPAGHPNRSGSLNNLATSLTRRFEHSGEREDLDEVISLLRDALELRPAGHPDRSGSLNNLATSLTTRFEQSGEWQDLDEAIELFPESINSQASGHPSICRISTSFGSALMRAYGHTQDPEYVEKAMATYRDAVTCQSASVSLRFSAARSWARYADECSHKSALDAYQAAVELLPGLAMLGSVLRVRQRALTSGSDGLARNAAACAIRSGRYDKAVELLEEGRAIFWSQALELRTPMTHLREVAPVLENKLKSLSFALEQGSLRDTSRNLTDSPQKLISMEQEARHFRCLNTEWLETLAEVRRLPGFQDFLRPSRLSTLQSAAVDAPVVILNASKSGCDALIMTSSDVKHIPLPNLSFTVINKLVRLIRTAASGNRLLRESLLPMIDDLFGRMSFNSDAERSLRQSVEGRHMKRVSDTQLNPEDIFRLVLGVLWISVVHPVIDSLNLEKSTDPPNLRWCLTGPFAFLPIHAAGIYTEEMAISVSDYAVSSYVPTIGSLLRVLTPTAHPTCSTKLFEMMVAIQPQTLYYADQELQKIAGHVPNECLVKLGVPGAPATVNEVVSHLSTVSIAHFACHGKQNKENPLESSLILEDGQLKISRIMQESTPNASLALLCACETAMGDEDLPDEAMHLGATLLFAGFRGVVATMWSIADVDGPKIADSFYEHLFKDYNAVDNVGPDTTQAARALHHAVAKLRSENVSFARWVPFIHLGR</sequence>
<dbReference type="InParanoid" id="A0A0C3F9C6"/>
<keyword evidence="1" id="KW-0677">Repeat</keyword>
<name>A0A0C3F9C6_PILCF</name>
<evidence type="ECO:0000256" key="1">
    <source>
        <dbReference type="ARBA" id="ARBA00022737"/>
    </source>
</evidence>
<dbReference type="SUPFAM" id="SSF48452">
    <property type="entry name" value="TPR-like"/>
    <property type="match status" value="1"/>
</dbReference>
<accession>A0A0C3F9C6</accession>
<reference evidence="4 5" key="1">
    <citation type="submission" date="2014-04" db="EMBL/GenBank/DDBJ databases">
        <authorList>
            <consortium name="DOE Joint Genome Institute"/>
            <person name="Kuo A."/>
            <person name="Tarkka M."/>
            <person name="Buscot F."/>
            <person name="Kohler A."/>
            <person name="Nagy L.G."/>
            <person name="Floudas D."/>
            <person name="Copeland A."/>
            <person name="Barry K.W."/>
            <person name="Cichocki N."/>
            <person name="Veneault-Fourrey C."/>
            <person name="LaButti K."/>
            <person name="Lindquist E.A."/>
            <person name="Lipzen A."/>
            <person name="Lundell T."/>
            <person name="Morin E."/>
            <person name="Murat C."/>
            <person name="Sun H."/>
            <person name="Tunlid A."/>
            <person name="Henrissat B."/>
            <person name="Grigoriev I.V."/>
            <person name="Hibbett D.S."/>
            <person name="Martin F."/>
            <person name="Nordberg H.P."/>
            <person name="Cantor M.N."/>
            <person name="Hua S.X."/>
        </authorList>
    </citation>
    <scope>NUCLEOTIDE SEQUENCE [LARGE SCALE GENOMIC DNA]</scope>
    <source>
        <strain evidence="4 5">F 1598</strain>
    </source>
</reference>
<keyword evidence="2" id="KW-0802">TPR repeat</keyword>
<proteinExistence type="predicted"/>
<evidence type="ECO:0000259" key="3">
    <source>
        <dbReference type="Pfam" id="PF12770"/>
    </source>
</evidence>
<dbReference type="Gene3D" id="1.25.40.10">
    <property type="entry name" value="Tetratricopeptide repeat domain"/>
    <property type="match status" value="2"/>
</dbReference>
<evidence type="ECO:0000256" key="2">
    <source>
        <dbReference type="ARBA" id="ARBA00022803"/>
    </source>
</evidence>
<dbReference type="OrthoDB" id="9991317at2759"/>
<dbReference type="InterPro" id="IPR011990">
    <property type="entry name" value="TPR-like_helical_dom_sf"/>
</dbReference>
<feature type="domain" description="CHAT" evidence="3">
    <location>
        <begin position="613"/>
        <end position="893"/>
    </location>
</feature>
<dbReference type="PANTHER" id="PTHR45641:SF19">
    <property type="entry name" value="NEPHROCYSTIN-3"/>
    <property type="match status" value="1"/>
</dbReference>
<evidence type="ECO:0000313" key="4">
    <source>
        <dbReference type="EMBL" id="KIM76316.1"/>
    </source>
</evidence>
<protein>
    <recommendedName>
        <fullName evidence="3">CHAT domain-containing protein</fullName>
    </recommendedName>
</protein>
<organism evidence="4 5">
    <name type="scientific">Piloderma croceum (strain F 1598)</name>
    <dbReference type="NCBI Taxonomy" id="765440"/>
    <lineage>
        <taxon>Eukaryota</taxon>
        <taxon>Fungi</taxon>
        <taxon>Dikarya</taxon>
        <taxon>Basidiomycota</taxon>
        <taxon>Agaricomycotina</taxon>
        <taxon>Agaricomycetes</taxon>
        <taxon>Agaricomycetidae</taxon>
        <taxon>Atheliales</taxon>
        <taxon>Atheliaceae</taxon>
        <taxon>Piloderma</taxon>
    </lineage>
</organism>
<dbReference type="InterPro" id="IPR024983">
    <property type="entry name" value="CHAT_dom"/>
</dbReference>
<dbReference type="Proteomes" id="UP000054166">
    <property type="component" value="Unassembled WGS sequence"/>
</dbReference>
<evidence type="ECO:0000313" key="5">
    <source>
        <dbReference type="Proteomes" id="UP000054166"/>
    </source>
</evidence>
<dbReference type="PANTHER" id="PTHR45641">
    <property type="entry name" value="TETRATRICOPEPTIDE REPEAT PROTEIN (AFU_ORTHOLOGUE AFUA_6G03870)"/>
    <property type="match status" value="1"/>
</dbReference>
<dbReference type="AlphaFoldDB" id="A0A0C3F9C6"/>